<accession>E0X6G1</accession>
<evidence type="ECO:0000256" key="1">
    <source>
        <dbReference type="SAM" id="MobiDB-lite"/>
    </source>
</evidence>
<dbReference type="EMBL" id="GQ506555">
    <property type="protein sequence ID" value="ADI95290.1"/>
    <property type="molecule type" value="Genomic_DNA"/>
</dbReference>
<feature type="region of interest" description="Disordered" evidence="1">
    <location>
        <begin position="82"/>
        <end position="106"/>
    </location>
</feature>
<name>E0X6G1_PSEPU</name>
<organism evidence="2">
    <name type="scientific">Pseudomonas putida</name>
    <name type="common">Arthrobacter siderocapsulatus</name>
    <dbReference type="NCBI Taxonomy" id="303"/>
    <lineage>
        <taxon>Bacteria</taxon>
        <taxon>Pseudomonadati</taxon>
        <taxon>Pseudomonadota</taxon>
        <taxon>Gammaproteobacteria</taxon>
        <taxon>Pseudomonadales</taxon>
        <taxon>Pseudomonadaceae</taxon>
        <taxon>Pseudomonas</taxon>
    </lineage>
</organism>
<feature type="region of interest" description="Disordered" evidence="1">
    <location>
        <begin position="1"/>
        <end position="24"/>
    </location>
</feature>
<dbReference type="AlphaFoldDB" id="E0X6G1"/>
<sequence>MAVAAPAGPAPSTTMRGSTMAGPPSLWADERRVIAQPVMDLLAIPTRLVTQQSRNPSAQSRTAQARTCSAARPHITTKVRLPGAKPGPLAGRTTRITGQSKHPRVAGRVDRPTLCRAGCTQQHASRQRLGTSLMQHGPVLLQAQAEVDQRRPRLHQPQQCGSHLQRTGAGLSTEHLGHQHRHRTGLVLQAGEHRTAVPKLVGEHFTFAQLAVFQPETAGVPQAVGLLRRAAAVDDANAHVSAHA</sequence>
<protein>
    <submittedName>
        <fullName evidence="2">PeaG</fullName>
    </submittedName>
</protein>
<reference evidence="2" key="1">
    <citation type="submission" date="2009-08" db="EMBL/GenBank/DDBJ databases">
        <title>Global regulation of food supply by Pseudomonas putida DOT-T1E.</title>
        <authorList>
            <person name="Daniels C."/>
            <person name="Godoy P."/>
            <person name="Duque E."/>
            <person name="Molina-Henares M.A."/>
            <person name="de la Torre J."/>
            <person name="Del Arco J.M."/>
            <person name="Herrera C."/>
            <person name="Segura A."/>
            <person name="Guazzaroni M.E."/>
            <person name="Ferrer M."/>
            <person name="Ramos J.L."/>
        </authorList>
    </citation>
    <scope>NUCLEOTIDE SEQUENCE</scope>
    <source>
        <strain evidence="2">DOT-T1E</strain>
    </source>
</reference>
<evidence type="ECO:0000313" key="2">
    <source>
        <dbReference type="EMBL" id="ADI95290.1"/>
    </source>
</evidence>
<proteinExistence type="predicted"/>